<dbReference type="PROSITE" id="PS50850">
    <property type="entry name" value="MFS"/>
    <property type="match status" value="1"/>
</dbReference>
<gene>
    <name evidence="8" type="ORF">C1H76_8802</name>
</gene>
<feature type="transmembrane region" description="Helical" evidence="6">
    <location>
        <begin position="414"/>
        <end position="437"/>
    </location>
</feature>
<proteinExistence type="inferred from homology"/>
<dbReference type="InterPro" id="IPR036259">
    <property type="entry name" value="MFS_trans_sf"/>
</dbReference>
<feature type="transmembrane region" description="Helical" evidence="6">
    <location>
        <begin position="199"/>
        <end position="217"/>
    </location>
</feature>
<dbReference type="EMBL" id="PTQR01000123">
    <property type="protein sequence ID" value="TKX18913.1"/>
    <property type="molecule type" value="Genomic_DNA"/>
</dbReference>
<comment type="subcellular location">
    <subcellularLocation>
        <location evidence="1">Membrane</location>
        <topology evidence="1">Multi-pass membrane protein</topology>
    </subcellularLocation>
</comment>
<evidence type="ECO:0000256" key="4">
    <source>
        <dbReference type="ARBA" id="ARBA00022989"/>
    </source>
</evidence>
<dbReference type="Pfam" id="PF00083">
    <property type="entry name" value="Sugar_tr"/>
    <property type="match status" value="1"/>
</dbReference>
<dbReference type="SUPFAM" id="SSF103473">
    <property type="entry name" value="MFS general substrate transporter"/>
    <property type="match status" value="1"/>
</dbReference>
<dbReference type="GO" id="GO:0005351">
    <property type="term" value="F:carbohydrate:proton symporter activity"/>
    <property type="evidence" value="ECO:0007669"/>
    <property type="project" value="TreeGrafter"/>
</dbReference>
<dbReference type="InterPro" id="IPR005828">
    <property type="entry name" value="MFS_sugar_transport-like"/>
</dbReference>
<name>A0A4U7ALL3_9PEZI</name>
<evidence type="ECO:0000256" key="2">
    <source>
        <dbReference type="ARBA" id="ARBA00010992"/>
    </source>
</evidence>
<dbReference type="GO" id="GO:0016020">
    <property type="term" value="C:membrane"/>
    <property type="evidence" value="ECO:0007669"/>
    <property type="project" value="UniProtKB-SubCell"/>
</dbReference>
<dbReference type="PANTHER" id="PTHR48022">
    <property type="entry name" value="PLASTIDIC GLUCOSE TRANSPORTER 4"/>
    <property type="match status" value="1"/>
</dbReference>
<dbReference type="InterPro" id="IPR020846">
    <property type="entry name" value="MFS_dom"/>
</dbReference>
<evidence type="ECO:0000256" key="5">
    <source>
        <dbReference type="ARBA" id="ARBA00023136"/>
    </source>
</evidence>
<evidence type="ECO:0000256" key="1">
    <source>
        <dbReference type="ARBA" id="ARBA00004141"/>
    </source>
</evidence>
<dbReference type="Proteomes" id="UP000308133">
    <property type="component" value="Unassembled WGS sequence"/>
</dbReference>
<evidence type="ECO:0000313" key="8">
    <source>
        <dbReference type="EMBL" id="TKX18913.1"/>
    </source>
</evidence>
<dbReference type="InterPro" id="IPR050360">
    <property type="entry name" value="MFS_Sugar_Transporters"/>
</dbReference>
<comment type="similarity">
    <text evidence="2">Belongs to the major facilitator superfamily. Sugar transporter (TC 2.A.1.1) family.</text>
</comment>
<feature type="transmembrane region" description="Helical" evidence="6">
    <location>
        <begin position="449"/>
        <end position="472"/>
    </location>
</feature>
<evidence type="ECO:0000256" key="3">
    <source>
        <dbReference type="ARBA" id="ARBA00022692"/>
    </source>
</evidence>
<feature type="transmembrane region" description="Helical" evidence="6">
    <location>
        <begin position="385"/>
        <end position="408"/>
    </location>
</feature>
<accession>A0A4U7ALL3</accession>
<feature type="transmembrane region" description="Helical" evidence="6">
    <location>
        <begin position="317"/>
        <end position="335"/>
    </location>
</feature>
<feature type="transmembrane region" description="Helical" evidence="6">
    <location>
        <begin position="229"/>
        <end position="250"/>
    </location>
</feature>
<keyword evidence="5 6" id="KW-0472">Membrane</keyword>
<sequence>MAIKNTTLEDERVAAQHIDNTDEPHLTGKDAVHEAAAQGQGLSGYETLSLWATVKAFKMCTFYCALAAFSAATDGYQIGINSSIIANTGFVNEFATARNADGELFLESPILSGWGAIMSVGQIIGMTTLPFISTPFGRKVAMYWYWFILAISITLESVGKSWPVWLIAKLLAGVGVGCLQTTIPTYITEVAPTRIRGGLLMSYSLWFSLGQFFAAVALQDLNQNNPLNYLTAIFTQWGQIGLMLAIYLVLPESPAWCITRGKTERARKSLLRLNKGVKDYNVDEQIHLLTIAVQHEADFAASQRSEKWYAIFKGIDGFRTLVALWTLMSQQFTGLKLFSTFSTYFFQQAGLEDPFLVTCITSAIGIVTNILLISSVDKLGRRNMACAGCTIVWASCMCVGILGVAPQVNATNYLFIFFACCWSVGMQGTGATGWGFIGEISSQRLRAYTAGFAAASTCVAGVVMDVLTPYMVNTNQWDWGLKTGWFYTGVGLPFVIGIWLLIPETAKRTSSELDELFERKVKPWRFHKTETATQKAVRAWREENEGVQ</sequence>
<dbReference type="AlphaFoldDB" id="A0A4U7ALL3"/>
<evidence type="ECO:0000313" key="9">
    <source>
        <dbReference type="Proteomes" id="UP000308133"/>
    </source>
</evidence>
<feature type="transmembrane region" description="Helical" evidence="6">
    <location>
        <begin position="355"/>
        <end position="373"/>
    </location>
</feature>
<evidence type="ECO:0000259" key="7">
    <source>
        <dbReference type="PROSITE" id="PS50850"/>
    </source>
</evidence>
<protein>
    <submittedName>
        <fullName evidence="8">General alpha-glucoside permease-2</fullName>
    </submittedName>
</protein>
<keyword evidence="4 6" id="KW-1133">Transmembrane helix</keyword>
<dbReference type="PROSITE" id="PS00217">
    <property type="entry name" value="SUGAR_TRANSPORT_2"/>
    <property type="match status" value="1"/>
</dbReference>
<evidence type="ECO:0000256" key="6">
    <source>
        <dbReference type="SAM" id="Phobius"/>
    </source>
</evidence>
<dbReference type="PANTHER" id="PTHR48022:SF2">
    <property type="entry name" value="PLASTIDIC GLUCOSE TRANSPORTER 4"/>
    <property type="match status" value="1"/>
</dbReference>
<dbReference type="Gene3D" id="1.20.1250.20">
    <property type="entry name" value="MFS general substrate transporter like domains"/>
    <property type="match status" value="1"/>
</dbReference>
<feature type="transmembrane region" description="Helical" evidence="6">
    <location>
        <begin position="484"/>
        <end position="502"/>
    </location>
</feature>
<keyword evidence="3 6" id="KW-0812">Transmembrane</keyword>
<comment type="caution">
    <text evidence="8">The sequence shown here is derived from an EMBL/GenBank/DDBJ whole genome shotgun (WGS) entry which is preliminary data.</text>
</comment>
<feature type="transmembrane region" description="Helical" evidence="6">
    <location>
        <begin position="140"/>
        <end position="158"/>
    </location>
</feature>
<dbReference type="InterPro" id="IPR005829">
    <property type="entry name" value="Sugar_transporter_CS"/>
</dbReference>
<reference evidence="8 9" key="1">
    <citation type="submission" date="2018-02" db="EMBL/GenBank/DDBJ databases">
        <title>Draft genome sequences of Elsinoe sp., causing black scab on jojoba.</title>
        <authorList>
            <person name="Stodart B."/>
            <person name="Jeffress S."/>
            <person name="Ash G."/>
            <person name="Arun Chinnappa K."/>
        </authorList>
    </citation>
    <scope>NUCLEOTIDE SEQUENCE [LARGE SCALE GENOMIC DNA]</scope>
    <source>
        <strain evidence="8 9">Hillstone_2</strain>
    </source>
</reference>
<feature type="transmembrane region" description="Helical" evidence="6">
    <location>
        <begin position="164"/>
        <end position="187"/>
    </location>
</feature>
<organism evidence="8 9">
    <name type="scientific">Elsinoe australis</name>
    <dbReference type="NCBI Taxonomy" id="40998"/>
    <lineage>
        <taxon>Eukaryota</taxon>
        <taxon>Fungi</taxon>
        <taxon>Dikarya</taxon>
        <taxon>Ascomycota</taxon>
        <taxon>Pezizomycotina</taxon>
        <taxon>Dothideomycetes</taxon>
        <taxon>Dothideomycetidae</taxon>
        <taxon>Myriangiales</taxon>
        <taxon>Elsinoaceae</taxon>
        <taxon>Elsinoe</taxon>
    </lineage>
</organism>
<feature type="transmembrane region" description="Helical" evidence="6">
    <location>
        <begin position="111"/>
        <end position="133"/>
    </location>
</feature>
<feature type="domain" description="Major facilitator superfamily (MFS) profile" evidence="7">
    <location>
        <begin position="63"/>
        <end position="506"/>
    </location>
</feature>